<evidence type="ECO:0000313" key="1">
    <source>
        <dbReference type="EMBL" id="VVA33318.1"/>
    </source>
</evidence>
<dbReference type="InParanoid" id="A0A5E4G136"/>
<dbReference type="Proteomes" id="UP000327085">
    <property type="component" value="Chromosome 3"/>
</dbReference>
<dbReference type="Gramene" id="VVA33318">
    <property type="protein sequence ID" value="VVA33318"/>
    <property type="gene ID" value="Prudul26B011783"/>
</dbReference>
<organism evidence="1 2">
    <name type="scientific">Prunus dulcis</name>
    <name type="common">Almond</name>
    <name type="synonym">Amygdalus dulcis</name>
    <dbReference type="NCBI Taxonomy" id="3755"/>
    <lineage>
        <taxon>Eukaryota</taxon>
        <taxon>Viridiplantae</taxon>
        <taxon>Streptophyta</taxon>
        <taxon>Embryophyta</taxon>
        <taxon>Tracheophyta</taxon>
        <taxon>Spermatophyta</taxon>
        <taxon>Magnoliopsida</taxon>
        <taxon>eudicotyledons</taxon>
        <taxon>Gunneridae</taxon>
        <taxon>Pentapetalae</taxon>
        <taxon>rosids</taxon>
        <taxon>fabids</taxon>
        <taxon>Rosales</taxon>
        <taxon>Rosaceae</taxon>
        <taxon>Amygdaloideae</taxon>
        <taxon>Amygdaleae</taxon>
        <taxon>Prunus</taxon>
    </lineage>
</organism>
<proteinExistence type="predicted"/>
<reference evidence="2" key="1">
    <citation type="journal article" date="2020" name="Plant J.">
        <title>Transposons played a major role in the diversification between the closely related almond and peach genomes: results from the almond genome sequence.</title>
        <authorList>
            <person name="Alioto T."/>
            <person name="Alexiou K.G."/>
            <person name="Bardil A."/>
            <person name="Barteri F."/>
            <person name="Castanera R."/>
            <person name="Cruz F."/>
            <person name="Dhingra A."/>
            <person name="Duval H."/>
            <person name="Fernandez I Marti A."/>
            <person name="Frias L."/>
            <person name="Galan B."/>
            <person name="Garcia J.L."/>
            <person name="Howad W."/>
            <person name="Gomez-Garrido J."/>
            <person name="Gut M."/>
            <person name="Julca I."/>
            <person name="Morata J."/>
            <person name="Puigdomenech P."/>
            <person name="Ribeca P."/>
            <person name="Rubio Cabetas M.J."/>
            <person name="Vlasova A."/>
            <person name="Wirthensohn M."/>
            <person name="Garcia-Mas J."/>
            <person name="Gabaldon T."/>
            <person name="Casacuberta J.M."/>
            <person name="Arus P."/>
        </authorList>
    </citation>
    <scope>NUCLEOTIDE SEQUENCE [LARGE SCALE GENOMIC DNA]</scope>
    <source>
        <strain evidence="2">cv. Texas</strain>
    </source>
</reference>
<dbReference type="EMBL" id="CABIKO010000282">
    <property type="protein sequence ID" value="VVA33318.1"/>
    <property type="molecule type" value="Genomic_DNA"/>
</dbReference>
<name>A0A5E4G136_PRUDU</name>
<evidence type="ECO:0000313" key="2">
    <source>
        <dbReference type="Proteomes" id="UP000327085"/>
    </source>
</evidence>
<sequence length="171" mass="19225">MDELSGVNNEGIFEEVPSTLIPTIQAEVKLSVLEISGKLMREVTSFHEKLMNKATTFNEKVINVVSSFMKDARHHLIVGHGAVNANEGDEALKKSQQGDENVVTNEDRIGSHWYLVVVYIGEQEEKALDNIYINDEIVTDLEKGWEFAKFIIVRSDKASHEKMDGIVESSF</sequence>
<accession>A0A5E4G136</accession>
<dbReference type="AlphaFoldDB" id="A0A5E4G136"/>
<gene>
    <name evidence="1" type="ORF">ALMOND_2B011783</name>
</gene>
<protein>
    <submittedName>
        <fullName evidence="1">PREDICTED: PRUPE_7G017400 partial</fullName>
    </submittedName>
</protein>